<evidence type="ECO:0000256" key="8">
    <source>
        <dbReference type="SAM" id="Phobius"/>
    </source>
</evidence>
<dbReference type="AlphaFoldDB" id="A0A1I3X735"/>
<evidence type="ECO:0000256" key="3">
    <source>
        <dbReference type="ARBA" id="ARBA00022692"/>
    </source>
</evidence>
<dbReference type="SUPFAM" id="SSF81324">
    <property type="entry name" value="Voltage-gated potassium channels"/>
    <property type="match status" value="1"/>
</dbReference>
<proteinExistence type="predicted"/>
<sequence>MSMISFLITLKHLITSFFHSMKDKEFQGLLVLTLTTLLSGTIFYATVEGFRWVDAIYFSVTTLTTVGYGDLAPKTDLGKIFTILYLFTGLGIILGLIRKLTVTRTTKRGSGDRSEE</sequence>
<dbReference type="InterPro" id="IPR003938">
    <property type="entry name" value="K_chnl_volt-dep_EAG/ELK/ERG"/>
</dbReference>
<accession>A0A1I3X735</accession>
<evidence type="ECO:0000259" key="9">
    <source>
        <dbReference type="Pfam" id="PF07885"/>
    </source>
</evidence>
<feature type="transmembrane region" description="Helical" evidence="8">
    <location>
        <begin position="77"/>
        <end position="97"/>
    </location>
</feature>
<gene>
    <name evidence="10" type="ORF">SAMN05518846_10998</name>
</gene>
<keyword evidence="7" id="KW-0407">Ion channel</keyword>
<comment type="subcellular location">
    <subcellularLocation>
        <location evidence="1">Membrane</location>
        <topology evidence="1">Multi-pass membrane protein</topology>
    </subcellularLocation>
</comment>
<keyword evidence="2" id="KW-0813">Transport</keyword>
<name>A0A1I3X735_9BACL</name>
<organism evidence="10 11">
    <name type="scientific">Brevibacillus centrosporus</name>
    <dbReference type="NCBI Taxonomy" id="54910"/>
    <lineage>
        <taxon>Bacteria</taxon>
        <taxon>Bacillati</taxon>
        <taxon>Bacillota</taxon>
        <taxon>Bacilli</taxon>
        <taxon>Bacillales</taxon>
        <taxon>Paenibacillaceae</taxon>
        <taxon>Brevibacillus</taxon>
    </lineage>
</organism>
<dbReference type="PRINTS" id="PR01463">
    <property type="entry name" value="EAGCHANLFMLY"/>
</dbReference>
<dbReference type="Gene3D" id="1.10.287.70">
    <property type="match status" value="1"/>
</dbReference>
<dbReference type="Proteomes" id="UP000198915">
    <property type="component" value="Unassembled WGS sequence"/>
</dbReference>
<evidence type="ECO:0000256" key="1">
    <source>
        <dbReference type="ARBA" id="ARBA00004141"/>
    </source>
</evidence>
<dbReference type="Pfam" id="PF07885">
    <property type="entry name" value="Ion_trans_2"/>
    <property type="match status" value="1"/>
</dbReference>
<dbReference type="GO" id="GO:0030322">
    <property type="term" value="P:stabilization of membrane potential"/>
    <property type="evidence" value="ECO:0007669"/>
    <property type="project" value="TreeGrafter"/>
</dbReference>
<evidence type="ECO:0000256" key="2">
    <source>
        <dbReference type="ARBA" id="ARBA00022448"/>
    </source>
</evidence>
<evidence type="ECO:0000256" key="6">
    <source>
        <dbReference type="ARBA" id="ARBA00023136"/>
    </source>
</evidence>
<dbReference type="EMBL" id="FORT01000009">
    <property type="protein sequence ID" value="SFK15475.1"/>
    <property type="molecule type" value="Genomic_DNA"/>
</dbReference>
<feature type="domain" description="Potassium channel" evidence="9">
    <location>
        <begin position="32"/>
        <end position="101"/>
    </location>
</feature>
<keyword evidence="11" id="KW-1185">Reference proteome</keyword>
<dbReference type="STRING" id="1884381.SAMN05518846_10998"/>
<dbReference type="PANTHER" id="PTHR11003:SF291">
    <property type="entry name" value="IP11374P"/>
    <property type="match status" value="1"/>
</dbReference>
<keyword evidence="4 8" id="KW-1133">Transmembrane helix</keyword>
<evidence type="ECO:0000256" key="7">
    <source>
        <dbReference type="ARBA" id="ARBA00023303"/>
    </source>
</evidence>
<evidence type="ECO:0000256" key="4">
    <source>
        <dbReference type="ARBA" id="ARBA00022989"/>
    </source>
</evidence>
<dbReference type="GO" id="GO:0005886">
    <property type="term" value="C:plasma membrane"/>
    <property type="evidence" value="ECO:0007669"/>
    <property type="project" value="TreeGrafter"/>
</dbReference>
<dbReference type="GO" id="GO:0015271">
    <property type="term" value="F:outward rectifier potassium channel activity"/>
    <property type="evidence" value="ECO:0007669"/>
    <property type="project" value="TreeGrafter"/>
</dbReference>
<dbReference type="InterPro" id="IPR013099">
    <property type="entry name" value="K_chnl_dom"/>
</dbReference>
<evidence type="ECO:0000313" key="10">
    <source>
        <dbReference type="EMBL" id="SFK15475.1"/>
    </source>
</evidence>
<keyword evidence="5" id="KW-0406">Ion transport</keyword>
<evidence type="ECO:0000313" key="11">
    <source>
        <dbReference type="Proteomes" id="UP000198915"/>
    </source>
</evidence>
<protein>
    <submittedName>
        <fullName evidence="10">Ion channel</fullName>
    </submittedName>
</protein>
<keyword evidence="3 8" id="KW-0812">Transmembrane</keyword>
<dbReference type="PANTHER" id="PTHR11003">
    <property type="entry name" value="POTASSIUM CHANNEL, SUBFAMILY K"/>
    <property type="match status" value="1"/>
</dbReference>
<keyword evidence="6 8" id="KW-0472">Membrane</keyword>
<reference evidence="11" key="1">
    <citation type="submission" date="2016-10" db="EMBL/GenBank/DDBJ databases">
        <authorList>
            <person name="Varghese N."/>
            <person name="Submissions S."/>
        </authorList>
    </citation>
    <scope>NUCLEOTIDE SEQUENCE [LARGE SCALE GENOMIC DNA]</scope>
    <source>
        <strain evidence="11">OK042</strain>
    </source>
</reference>
<dbReference type="GO" id="GO:0022841">
    <property type="term" value="F:potassium ion leak channel activity"/>
    <property type="evidence" value="ECO:0007669"/>
    <property type="project" value="TreeGrafter"/>
</dbReference>
<evidence type="ECO:0000256" key="5">
    <source>
        <dbReference type="ARBA" id="ARBA00023065"/>
    </source>
</evidence>
<feature type="transmembrane region" description="Helical" evidence="8">
    <location>
        <begin position="26"/>
        <end position="45"/>
    </location>
</feature>
<dbReference type="InterPro" id="IPR003280">
    <property type="entry name" value="2pore_dom_K_chnl"/>
</dbReference>